<evidence type="ECO:0000313" key="4">
    <source>
        <dbReference type="Proteomes" id="UP000571701"/>
    </source>
</evidence>
<evidence type="ECO:0000256" key="1">
    <source>
        <dbReference type="SAM" id="SignalP"/>
    </source>
</evidence>
<feature type="signal peptide" evidence="1">
    <location>
        <begin position="1"/>
        <end position="16"/>
    </location>
</feature>
<dbReference type="AlphaFoldDB" id="A0A7W2FMC7"/>
<accession>A0A7W2FMC7</accession>
<evidence type="ECO:0000313" key="3">
    <source>
        <dbReference type="EMBL" id="MBA5760756.1"/>
    </source>
</evidence>
<feature type="chain" id="PRO_5031555888" evidence="1">
    <location>
        <begin position="17"/>
        <end position="185"/>
    </location>
</feature>
<feature type="domain" description="ABC-type transport auxiliary lipoprotein component" evidence="2">
    <location>
        <begin position="26"/>
        <end position="181"/>
    </location>
</feature>
<dbReference type="Gene3D" id="3.40.50.10610">
    <property type="entry name" value="ABC-type transport auxiliary lipoprotein component"/>
    <property type="match status" value="1"/>
</dbReference>
<evidence type="ECO:0000259" key="2">
    <source>
        <dbReference type="Pfam" id="PF03886"/>
    </source>
</evidence>
<dbReference type="Pfam" id="PF03886">
    <property type="entry name" value="ABC_trans_aux"/>
    <property type="match status" value="1"/>
</dbReference>
<keyword evidence="4" id="KW-1185">Reference proteome</keyword>
<dbReference type="SUPFAM" id="SSF159594">
    <property type="entry name" value="XCC0632-like"/>
    <property type="match status" value="1"/>
</dbReference>
<proteinExistence type="predicted"/>
<dbReference type="InterPro" id="IPR005586">
    <property type="entry name" value="ABC_trans_aux"/>
</dbReference>
<name>A0A7W2FMC7_9VIBR</name>
<comment type="caution">
    <text evidence="3">The sequence shown here is derived from an EMBL/GenBank/DDBJ whole genome shotgun (WGS) entry which is preliminary data.</text>
</comment>
<dbReference type="Proteomes" id="UP000571701">
    <property type="component" value="Unassembled WGS sequence"/>
</dbReference>
<dbReference type="RefSeq" id="WP_182105372.1">
    <property type="nucleotide sequence ID" value="NZ_JACFYF010000001.1"/>
</dbReference>
<reference evidence="3 4" key="1">
    <citation type="submission" date="2020-07" db="EMBL/GenBank/DDBJ databases">
        <title>Vibrio marinisediminis sp. nov., isolated from marine sediment.</title>
        <authorList>
            <person name="Ji X."/>
        </authorList>
    </citation>
    <scope>NUCLEOTIDE SEQUENCE [LARGE SCALE GENOMIC DNA]</scope>
    <source>
        <strain evidence="3 4">404</strain>
    </source>
</reference>
<organism evidence="3 4">
    <name type="scientific">Vibrio marinisediminis</name>
    <dbReference type="NCBI Taxonomy" id="2758441"/>
    <lineage>
        <taxon>Bacteria</taxon>
        <taxon>Pseudomonadati</taxon>
        <taxon>Pseudomonadota</taxon>
        <taxon>Gammaproteobacteria</taxon>
        <taxon>Vibrionales</taxon>
        <taxon>Vibrionaceae</taxon>
        <taxon>Vibrio</taxon>
    </lineage>
</organism>
<dbReference type="PROSITE" id="PS51257">
    <property type="entry name" value="PROKAR_LIPOPROTEIN"/>
    <property type="match status" value="1"/>
</dbReference>
<sequence length="185" mass="20122">MRKMLMLGLLTLAGCAAQTPNGVQQYLLPDSGQHPMANQSDPLLLVEVNLASYLDVNGIVYQTSATEIVQAKQHLWASDVQLQLQDQVIERLRSSQDGYWAVGLSSALNVSDSSKLIMQIDKFNGSYSGSAQVGGEWMLVDSDGNITKGGMFKQQVALESEGYHALVMSLSEGLDDVIEQISQEL</sequence>
<keyword evidence="1" id="KW-0732">Signal</keyword>
<dbReference type="EMBL" id="JACFYF010000001">
    <property type="protein sequence ID" value="MBA5760756.1"/>
    <property type="molecule type" value="Genomic_DNA"/>
</dbReference>
<gene>
    <name evidence="3" type="ORF">H2O73_00205</name>
</gene>
<protein>
    <submittedName>
        <fullName evidence="3">Membrane integrity-associated transporter subunit PqiC</fullName>
    </submittedName>
</protein>